<evidence type="ECO:0000313" key="2">
    <source>
        <dbReference type="EMBL" id="CDM98623.1"/>
    </source>
</evidence>
<dbReference type="AlphaFoldDB" id="A0A9P1P347"/>
<protein>
    <submittedName>
        <fullName evidence="2">Uncharacterized protein</fullName>
    </submittedName>
</protein>
<proteinExistence type="predicted"/>
<evidence type="ECO:0000313" key="1">
    <source>
        <dbReference type="EMBL" id="CDM97493.1"/>
    </source>
</evidence>
<evidence type="ECO:0000313" key="3">
    <source>
        <dbReference type="Proteomes" id="UP000032946"/>
    </source>
</evidence>
<dbReference type="Proteomes" id="UP000032946">
    <property type="component" value="Chromosome"/>
</dbReference>
<sequence length="73" mass="8215">MSTSPSNDPFARIKLQAAATSNQELTRCLQQMIEVLESQNPDYREVRSQLLRATCLSYEVVRHLDAASFSLGQ</sequence>
<gene>
    <name evidence="1" type="ORF">ARTHRO_60094</name>
    <name evidence="2" type="ORF">ARTHRO_61224</name>
</gene>
<dbReference type="EMBL" id="FO818640">
    <property type="protein sequence ID" value="CDM97493.1"/>
    <property type="molecule type" value="Genomic_DNA"/>
</dbReference>
<accession>A0A9P1P347</accession>
<name>A0A9P1P347_9CYAN</name>
<reference evidence="2 3" key="1">
    <citation type="submission" date="2014-02" db="EMBL/GenBank/DDBJ databases">
        <authorList>
            <person name="Genoscope - CEA"/>
        </authorList>
    </citation>
    <scope>NUCLEOTIDE SEQUENCE [LARGE SCALE GENOMIC DNA]</scope>
    <source>
        <strain evidence="2 3">PCC 8005</strain>
    </source>
</reference>
<dbReference type="RefSeq" id="WP_008054200.1">
    <property type="nucleotide sequence ID" value="NZ_FO818640.1"/>
</dbReference>
<keyword evidence="3" id="KW-1185">Reference proteome</keyword>
<dbReference type="EMBL" id="FO818640">
    <property type="protein sequence ID" value="CDM98623.1"/>
    <property type="molecule type" value="Genomic_DNA"/>
</dbReference>
<organism evidence="2 3">
    <name type="scientific">Limnospira indica PCC 8005</name>
    <dbReference type="NCBI Taxonomy" id="376219"/>
    <lineage>
        <taxon>Bacteria</taxon>
        <taxon>Bacillati</taxon>
        <taxon>Cyanobacteriota</taxon>
        <taxon>Cyanophyceae</taxon>
        <taxon>Oscillatoriophycideae</taxon>
        <taxon>Oscillatoriales</taxon>
        <taxon>Sirenicapillariaceae</taxon>
        <taxon>Limnospira</taxon>
    </lineage>
</organism>